<sequence>MLNPAPNSPEPTYSAPGINVNVRINGVPVPRVSPETRARCLVWRDGYVIEPSIAGLVIRCAHSGRVVASGFVGFESIIAAYEHGELKGGAL</sequence>
<name>A0A6L3SW11_9HYPH</name>
<dbReference type="Proteomes" id="UP000474159">
    <property type="component" value="Unassembled WGS sequence"/>
</dbReference>
<protein>
    <submittedName>
        <fullName evidence="1">Uncharacterized protein</fullName>
    </submittedName>
</protein>
<proteinExistence type="predicted"/>
<evidence type="ECO:0000313" key="1">
    <source>
        <dbReference type="EMBL" id="KAB1075924.1"/>
    </source>
</evidence>
<gene>
    <name evidence="1" type="ORF">F6X53_24140</name>
</gene>
<evidence type="ECO:0000313" key="2">
    <source>
        <dbReference type="Proteomes" id="UP000474159"/>
    </source>
</evidence>
<dbReference type="RefSeq" id="WP_151003099.1">
    <property type="nucleotide sequence ID" value="NZ_BPQY01000086.1"/>
</dbReference>
<dbReference type="AlphaFoldDB" id="A0A6L3SW11"/>
<dbReference type="EMBL" id="VZZK01000032">
    <property type="protein sequence ID" value="KAB1075924.1"/>
    <property type="molecule type" value="Genomic_DNA"/>
</dbReference>
<comment type="caution">
    <text evidence="1">The sequence shown here is derived from an EMBL/GenBank/DDBJ whole genome shotgun (WGS) entry which is preliminary data.</text>
</comment>
<accession>A0A6L3SW11</accession>
<keyword evidence="2" id="KW-1185">Reference proteome</keyword>
<organism evidence="1 2">
    <name type="scientific">Methylobacterium soli</name>
    <dbReference type="NCBI Taxonomy" id="553447"/>
    <lineage>
        <taxon>Bacteria</taxon>
        <taxon>Pseudomonadati</taxon>
        <taxon>Pseudomonadota</taxon>
        <taxon>Alphaproteobacteria</taxon>
        <taxon>Hyphomicrobiales</taxon>
        <taxon>Methylobacteriaceae</taxon>
        <taxon>Methylobacterium</taxon>
    </lineage>
</organism>
<reference evidence="1 2" key="1">
    <citation type="submission" date="2019-09" db="EMBL/GenBank/DDBJ databases">
        <title>YIM 48816 draft genome.</title>
        <authorList>
            <person name="Jiang L."/>
        </authorList>
    </citation>
    <scope>NUCLEOTIDE SEQUENCE [LARGE SCALE GENOMIC DNA]</scope>
    <source>
        <strain evidence="1 2">YIM 48816</strain>
    </source>
</reference>